<reference evidence="12 13" key="1">
    <citation type="journal article" date="2018" name="Front. Microbiol.">
        <title>Hydrolytic Capabilities as a Key to Environmental Success: Chitinolytic and Cellulolytic Acidobacteria From Acidic Sub-arctic Soils and Boreal Peatlands.</title>
        <authorList>
            <person name="Belova S.E."/>
            <person name="Ravin N.V."/>
            <person name="Pankratov T.A."/>
            <person name="Rakitin A.L."/>
            <person name="Ivanova A.A."/>
            <person name="Beletsky A.V."/>
            <person name="Mardanov A.V."/>
            <person name="Sinninghe Damste J.S."/>
            <person name="Dedysh S.N."/>
        </authorList>
    </citation>
    <scope>NUCLEOTIDE SEQUENCE [LARGE SCALE GENOMIC DNA]</scope>
    <source>
        <strain evidence="12 13">SBC82</strain>
    </source>
</reference>
<feature type="domain" description="NAD-dependent epimerase/dehydratase" evidence="11">
    <location>
        <begin position="3"/>
        <end position="253"/>
    </location>
</feature>
<comment type="catalytic activity">
    <reaction evidence="1 10">
        <text>UDP-alpha-D-glucose = UDP-alpha-D-galactose</text>
        <dbReference type="Rhea" id="RHEA:22168"/>
        <dbReference type="ChEBI" id="CHEBI:58885"/>
        <dbReference type="ChEBI" id="CHEBI:66914"/>
        <dbReference type="EC" id="5.1.3.2"/>
    </reaction>
</comment>
<evidence type="ECO:0000256" key="8">
    <source>
        <dbReference type="ARBA" id="ARBA00023235"/>
    </source>
</evidence>
<dbReference type="InterPro" id="IPR001509">
    <property type="entry name" value="Epimerase_deHydtase"/>
</dbReference>
<comment type="cofactor">
    <cofactor evidence="2 10">
        <name>NAD(+)</name>
        <dbReference type="ChEBI" id="CHEBI:57540"/>
    </cofactor>
</comment>
<evidence type="ECO:0000256" key="3">
    <source>
        <dbReference type="ARBA" id="ARBA00004947"/>
    </source>
</evidence>
<name>A0A2Z5FUQ5_9BACT</name>
<dbReference type="Proteomes" id="UP000253606">
    <property type="component" value="Chromosome"/>
</dbReference>
<dbReference type="InterPro" id="IPR005886">
    <property type="entry name" value="UDP_G4E"/>
</dbReference>
<dbReference type="UniPathway" id="UPA00214"/>
<evidence type="ECO:0000256" key="1">
    <source>
        <dbReference type="ARBA" id="ARBA00000083"/>
    </source>
</evidence>
<protein>
    <recommendedName>
        <fullName evidence="6 10">UDP-glucose 4-epimerase</fullName>
        <ecNumber evidence="5 10">5.1.3.2</ecNumber>
    </recommendedName>
</protein>
<dbReference type="CDD" id="cd05247">
    <property type="entry name" value="UDP_G4E_1_SDR_e"/>
    <property type="match status" value="1"/>
</dbReference>
<dbReference type="OrthoDB" id="9811743at2"/>
<dbReference type="EMBL" id="CP030840">
    <property type="protein sequence ID" value="AXC10472.1"/>
    <property type="molecule type" value="Genomic_DNA"/>
</dbReference>
<gene>
    <name evidence="12" type="ORF">ACPOL_1124</name>
</gene>
<evidence type="ECO:0000256" key="9">
    <source>
        <dbReference type="ARBA" id="ARBA00023277"/>
    </source>
</evidence>
<accession>A0A2Z5FUQ5</accession>
<dbReference type="PANTHER" id="PTHR43725:SF53">
    <property type="entry name" value="UDP-ARABINOSE 4-EPIMERASE 1"/>
    <property type="match status" value="1"/>
</dbReference>
<dbReference type="NCBIfam" id="TIGR01179">
    <property type="entry name" value="galE"/>
    <property type="match status" value="1"/>
</dbReference>
<dbReference type="Pfam" id="PF01370">
    <property type="entry name" value="Epimerase"/>
    <property type="match status" value="1"/>
</dbReference>
<evidence type="ECO:0000256" key="4">
    <source>
        <dbReference type="ARBA" id="ARBA00007637"/>
    </source>
</evidence>
<dbReference type="InterPro" id="IPR036291">
    <property type="entry name" value="NAD(P)-bd_dom_sf"/>
</dbReference>
<keyword evidence="9 10" id="KW-0119">Carbohydrate metabolism</keyword>
<dbReference type="AlphaFoldDB" id="A0A2Z5FUQ5"/>
<evidence type="ECO:0000313" key="13">
    <source>
        <dbReference type="Proteomes" id="UP000253606"/>
    </source>
</evidence>
<dbReference type="GO" id="GO:0003978">
    <property type="term" value="F:UDP-glucose 4-epimerase activity"/>
    <property type="evidence" value="ECO:0007669"/>
    <property type="project" value="UniProtKB-UniRule"/>
</dbReference>
<evidence type="ECO:0000256" key="2">
    <source>
        <dbReference type="ARBA" id="ARBA00001911"/>
    </source>
</evidence>
<keyword evidence="13" id="KW-1185">Reference proteome</keyword>
<dbReference type="GO" id="GO:0033499">
    <property type="term" value="P:galactose catabolic process via UDP-galactose, Leloir pathway"/>
    <property type="evidence" value="ECO:0007669"/>
    <property type="project" value="TreeGrafter"/>
</dbReference>
<comment type="pathway">
    <text evidence="3 10">Carbohydrate metabolism; galactose metabolism.</text>
</comment>
<evidence type="ECO:0000256" key="5">
    <source>
        <dbReference type="ARBA" id="ARBA00013189"/>
    </source>
</evidence>
<dbReference type="EC" id="5.1.3.2" evidence="5 10"/>
<organism evidence="12 13">
    <name type="scientific">Acidisarcina polymorpha</name>
    <dbReference type="NCBI Taxonomy" id="2211140"/>
    <lineage>
        <taxon>Bacteria</taxon>
        <taxon>Pseudomonadati</taxon>
        <taxon>Acidobacteriota</taxon>
        <taxon>Terriglobia</taxon>
        <taxon>Terriglobales</taxon>
        <taxon>Acidobacteriaceae</taxon>
        <taxon>Acidisarcina</taxon>
    </lineage>
</organism>
<proteinExistence type="inferred from homology"/>
<dbReference type="SUPFAM" id="SSF51735">
    <property type="entry name" value="NAD(P)-binding Rossmann-fold domains"/>
    <property type="match status" value="1"/>
</dbReference>
<dbReference type="Gene3D" id="3.90.25.10">
    <property type="entry name" value="UDP-galactose 4-epimerase, domain 1"/>
    <property type="match status" value="1"/>
</dbReference>
<evidence type="ECO:0000256" key="10">
    <source>
        <dbReference type="RuleBase" id="RU366046"/>
    </source>
</evidence>
<dbReference type="RefSeq" id="WP_114206097.1">
    <property type="nucleotide sequence ID" value="NZ_CP030840.1"/>
</dbReference>
<dbReference type="KEGG" id="abas:ACPOL_1124"/>
<keyword evidence="8 10" id="KW-0413">Isomerase</keyword>
<keyword evidence="7 10" id="KW-0520">NAD</keyword>
<dbReference type="PANTHER" id="PTHR43725">
    <property type="entry name" value="UDP-GLUCOSE 4-EPIMERASE"/>
    <property type="match status" value="1"/>
</dbReference>
<sequence>MRVLVTGGAGYIGGTVANALLDDGHEVVIYDNLCHARRDLIPARAEFVEGDLADRSKLEGLFRARSFDGVMHFAALIEAGESMKHPEVYFRNNTASTLSLLEAMIATKVERLVFSSTAAVYGEPESTPIREDAKLQPTNTYGESKLLVEHMLRWIHQIHGLRYASLRYFNVAGAVVNADGARGEAHEPESHLIPLVLDVALGLRKNIKIFGQDYPTPDGTCIRDYIHVSDLAKAHLLALKTLATRERLIYNLGNGRGFTVREVIDSARRVTGRPIEVEELPRRPGDPAVLVASSEKITSELGWSPDYRDLDEIIASAWAWHQLRFGS</sequence>
<evidence type="ECO:0000259" key="11">
    <source>
        <dbReference type="Pfam" id="PF01370"/>
    </source>
</evidence>
<evidence type="ECO:0000256" key="7">
    <source>
        <dbReference type="ARBA" id="ARBA00023027"/>
    </source>
</evidence>
<dbReference type="Gene3D" id="3.40.50.720">
    <property type="entry name" value="NAD(P)-binding Rossmann-like Domain"/>
    <property type="match status" value="1"/>
</dbReference>
<comment type="subunit">
    <text evidence="10">Homodimer.</text>
</comment>
<evidence type="ECO:0000313" key="12">
    <source>
        <dbReference type="EMBL" id="AXC10472.1"/>
    </source>
</evidence>
<comment type="similarity">
    <text evidence="4 10">Belongs to the NAD(P)-dependent epimerase/dehydratase family.</text>
</comment>
<evidence type="ECO:0000256" key="6">
    <source>
        <dbReference type="ARBA" id="ARBA00018569"/>
    </source>
</evidence>